<dbReference type="InterPro" id="IPR011006">
    <property type="entry name" value="CheY-like_superfamily"/>
</dbReference>
<dbReference type="InterPro" id="IPR039420">
    <property type="entry name" value="WalR-like"/>
</dbReference>
<dbReference type="CDD" id="cd06170">
    <property type="entry name" value="LuxR_C_like"/>
    <property type="match status" value="1"/>
</dbReference>
<dbReference type="Proteomes" id="UP000035996">
    <property type="component" value="Unassembled WGS sequence"/>
</dbReference>
<sequence length="217" mass="24601">MRMKLLLADDHLLVRKGLRLFLQSQPDIEIVGEASTGLEAVTLAKQLQPDVVLMDLIMPEMDGIEATKQLKQKYPGMKIIILTSFSDQDHVLPAIRAGAEGYQLKDIDPDELIYTIRAAYSGKRHLHPLATDQLMSHMTETKKDEKEPRFETLTKRERDVLREITLGKSNKEIASTLYITEKTVKTHVSSILSKLDVHDRTQAALLATKEHWFGEEA</sequence>
<dbReference type="PRINTS" id="PR00038">
    <property type="entry name" value="HTHLUXR"/>
</dbReference>
<gene>
    <name evidence="8" type="ORF">AB986_18520</name>
</gene>
<keyword evidence="3" id="KW-0238">DNA-binding</keyword>
<dbReference type="SUPFAM" id="SSF52172">
    <property type="entry name" value="CheY-like"/>
    <property type="match status" value="1"/>
</dbReference>
<dbReference type="GO" id="GO:0005737">
    <property type="term" value="C:cytoplasm"/>
    <property type="evidence" value="ECO:0007669"/>
    <property type="project" value="UniProtKB-SubCell"/>
</dbReference>
<dbReference type="SMART" id="SM00421">
    <property type="entry name" value="HTH_LUXR"/>
    <property type="match status" value="1"/>
</dbReference>
<dbReference type="PROSITE" id="PS00622">
    <property type="entry name" value="HTH_LUXR_1"/>
    <property type="match status" value="1"/>
</dbReference>
<keyword evidence="2" id="KW-0805">Transcription regulation</keyword>
<keyword evidence="1 5" id="KW-0597">Phosphoprotein</keyword>
<dbReference type="InterPro" id="IPR058245">
    <property type="entry name" value="NreC/VraR/RcsB-like_REC"/>
</dbReference>
<evidence type="ECO:0000256" key="4">
    <source>
        <dbReference type="ARBA" id="ARBA00023163"/>
    </source>
</evidence>
<dbReference type="InterPro" id="IPR001789">
    <property type="entry name" value="Sig_transdc_resp-reg_receiver"/>
</dbReference>
<feature type="domain" description="HTH luxR-type" evidence="6">
    <location>
        <begin position="146"/>
        <end position="211"/>
    </location>
</feature>
<evidence type="ECO:0000313" key="9">
    <source>
        <dbReference type="Proteomes" id="UP000035996"/>
    </source>
</evidence>
<dbReference type="CDD" id="cd17535">
    <property type="entry name" value="REC_NarL-like"/>
    <property type="match status" value="1"/>
</dbReference>
<dbReference type="PROSITE" id="PS50043">
    <property type="entry name" value="HTH_LUXR_2"/>
    <property type="match status" value="1"/>
</dbReference>
<dbReference type="STRING" id="157733.AB986_18520"/>
<reference evidence="8" key="1">
    <citation type="submission" date="2015-06" db="EMBL/GenBank/DDBJ databases">
        <authorList>
            <person name="Liu B."/>
            <person name="Wang J."/>
            <person name="Zhu Y."/>
            <person name="Liu G."/>
            <person name="Chen Q."/>
            <person name="Zheng C."/>
            <person name="Che J."/>
            <person name="Ge C."/>
            <person name="Shi H."/>
            <person name="Pan Z."/>
            <person name="Liu X."/>
        </authorList>
    </citation>
    <scope>NUCLEOTIDE SEQUENCE [LARGE SCALE GENOMIC DNA]</scope>
    <source>
        <strain evidence="8">DSM 16346</strain>
    </source>
</reference>
<evidence type="ECO:0000256" key="3">
    <source>
        <dbReference type="ARBA" id="ARBA00023125"/>
    </source>
</evidence>
<dbReference type="SMART" id="SM00448">
    <property type="entry name" value="REC"/>
    <property type="match status" value="1"/>
</dbReference>
<dbReference type="Pfam" id="PF00196">
    <property type="entry name" value="GerE"/>
    <property type="match status" value="1"/>
</dbReference>
<comment type="caution">
    <text evidence="8">The sequence shown here is derived from an EMBL/GenBank/DDBJ whole genome shotgun (WGS) entry which is preliminary data.</text>
</comment>
<organism evidence="8 9">
    <name type="scientific">Guptibacillus hwajinpoensis</name>
    <dbReference type="NCBI Taxonomy" id="208199"/>
    <lineage>
        <taxon>Bacteria</taxon>
        <taxon>Bacillati</taxon>
        <taxon>Bacillota</taxon>
        <taxon>Bacilli</taxon>
        <taxon>Bacillales</taxon>
        <taxon>Guptibacillaceae</taxon>
        <taxon>Guptibacillus</taxon>
    </lineage>
</organism>
<dbReference type="GO" id="GO:0006355">
    <property type="term" value="P:regulation of DNA-templated transcription"/>
    <property type="evidence" value="ECO:0007669"/>
    <property type="project" value="InterPro"/>
</dbReference>
<dbReference type="RefSeq" id="WP_048313105.1">
    <property type="nucleotide sequence ID" value="NZ_CP119526.1"/>
</dbReference>
<dbReference type="AlphaFoldDB" id="A0A0J6CSI4"/>
<feature type="domain" description="Response regulatory" evidence="7">
    <location>
        <begin position="4"/>
        <end position="120"/>
    </location>
</feature>
<dbReference type="GO" id="GO:0003677">
    <property type="term" value="F:DNA binding"/>
    <property type="evidence" value="ECO:0007669"/>
    <property type="project" value="UniProtKB-KW"/>
</dbReference>
<evidence type="ECO:0000313" key="8">
    <source>
        <dbReference type="EMBL" id="KMM36128.1"/>
    </source>
</evidence>
<dbReference type="InterPro" id="IPR000792">
    <property type="entry name" value="Tscrpt_reg_LuxR_C"/>
</dbReference>
<dbReference type="Gene3D" id="3.40.50.2300">
    <property type="match status" value="1"/>
</dbReference>
<evidence type="ECO:0000259" key="6">
    <source>
        <dbReference type="PROSITE" id="PS50043"/>
    </source>
</evidence>
<dbReference type="OrthoDB" id="9780153at2"/>
<evidence type="ECO:0000259" key="7">
    <source>
        <dbReference type="PROSITE" id="PS50110"/>
    </source>
</evidence>
<dbReference type="Pfam" id="PF00072">
    <property type="entry name" value="Response_reg"/>
    <property type="match status" value="1"/>
</dbReference>
<evidence type="ECO:0000256" key="1">
    <source>
        <dbReference type="ARBA" id="ARBA00022553"/>
    </source>
</evidence>
<keyword evidence="4" id="KW-0804">Transcription</keyword>
<proteinExistence type="predicted"/>
<dbReference type="PANTHER" id="PTHR43214">
    <property type="entry name" value="TWO-COMPONENT RESPONSE REGULATOR"/>
    <property type="match status" value="1"/>
</dbReference>
<evidence type="ECO:0000256" key="2">
    <source>
        <dbReference type="ARBA" id="ARBA00023015"/>
    </source>
</evidence>
<dbReference type="PANTHER" id="PTHR43214:SF43">
    <property type="entry name" value="TWO-COMPONENT RESPONSE REGULATOR"/>
    <property type="match status" value="1"/>
</dbReference>
<dbReference type="PROSITE" id="PS50110">
    <property type="entry name" value="RESPONSE_REGULATORY"/>
    <property type="match status" value="1"/>
</dbReference>
<dbReference type="PATRIC" id="fig|157733.3.peg.1653"/>
<accession>A0A0J6CSI4</accession>
<evidence type="ECO:0000256" key="5">
    <source>
        <dbReference type="PROSITE-ProRule" id="PRU00169"/>
    </source>
</evidence>
<keyword evidence="9" id="KW-1185">Reference proteome</keyword>
<feature type="modified residue" description="4-aspartylphosphate" evidence="5">
    <location>
        <position position="55"/>
    </location>
</feature>
<dbReference type="SUPFAM" id="SSF46894">
    <property type="entry name" value="C-terminal effector domain of the bipartite response regulators"/>
    <property type="match status" value="1"/>
</dbReference>
<dbReference type="GO" id="GO:0000160">
    <property type="term" value="P:phosphorelay signal transduction system"/>
    <property type="evidence" value="ECO:0007669"/>
    <property type="project" value="InterPro"/>
</dbReference>
<name>A0A0J6CSI4_9BACL</name>
<protein>
    <submittedName>
        <fullName evidence="8">LuxR family transcriptional regulator</fullName>
    </submittedName>
</protein>
<dbReference type="EMBL" id="LELK01000009">
    <property type="protein sequence ID" value="KMM36128.1"/>
    <property type="molecule type" value="Genomic_DNA"/>
</dbReference>
<dbReference type="InterPro" id="IPR016032">
    <property type="entry name" value="Sig_transdc_resp-reg_C-effctor"/>
</dbReference>